<dbReference type="Pfam" id="PF07504">
    <property type="entry name" value="FTP"/>
    <property type="match status" value="1"/>
</dbReference>
<keyword evidence="5 12" id="KW-0479">Metal-binding</keyword>
<protein>
    <recommendedName>
        <fullName evidence="13">Extracellular metalloproteinase</fullName>
        <ecNumber evidence="13">3.4.24.-</ecNumber>
    </recommendedName>
    <alternativeName>
        <fullName evidence="13">Fungalysin</fullName>
    </alternativeName>
</protein>
<feature type="signal peptide" evidence="13">
    <location>
        <begin position="1"/>
        <end position="19"/>
    </location>
</feature>
<keyword evidence="10 13" id="KW-0865">Zymogen</keyword>
<keyword evidence="9 13" id="KW-0482">Metalloprotease</keyword>
<evidence type="ECO:0000259" key="14">
    <source>
        <dbReference type="Pfam" id="PF07504"/>
    </source>
</evidence>
<keyword evidence="3 13" id="KW-0964">Secreted</keyword>
<evidence type="ECO:0000256" key="4">
    <source>
        <dbReference type="ARBA" id="ARBA00022670"/>
    </source>
</evidence>
<dbReference type="InterPro" id="IPR011096">
    <property type="entry name" value="FTP_domain"/>
</dbReference>
<dbReference type="InterPro" id="IPR050371">
    <property type="entry name" value="Fungal_virulence_M36"/>
</dbReference>
<comment type="subcellular location">
    <subcellularLocation>
        <location evidence="1 13">Secreted</location>
    </subcellularLocation>
</comment>
<evidence type="ECO:0000256" key="7">
    <source>
        <dbReference type="ARBA" id="ARBA00022801"/>
    </source>
</evidence>
<comment type="cofactor">
    <cofactor evidence="12">
        <name>Zn(2+)</name>
        <dbReference type="ChEBI" id="CHEBI:29105"/>
    </cofactor>
    <text evidence="12">Binds 1 zinc ion per subunit.</text>
</comment>
<dbReference type="PANTHER" id="PTHR33478:SF1">
    <property type="entry name" value="EXTRACELLULAR METALLOPROTEINASE MEP"/>
    <property type="match status" value="1"/>
</dbReference>
<proteinExistence type="inferred from homology"/>
<keyword evidence="7 13" id="KW-0378">Hydrolase</keyword>
<evidence type="ECO:0000313" key="15">
    <source>
        <dbReference type="EMBL" id="QUC21551.1"/>
    </source>
</evidence>
<evidence type="ECO:0000256" key="2">
    <source>
        <dbReference type="ARBA" id="ARBA00006006"/>
    </source>
</evidence>
<keyword evidence="4 13" id="KW-0645">Protease</keyword>
<dbReference type="GO" id="GO:0006508">
    <property type="term" value="P:proteolysis"/>
    <property type="evidence" value="ECO:0007669"/>
    <property type="project" value="UniProtKB-KW"/>
</dbReference>
<organism evidence="15 16">
    <name type="scientific">Ustilaginoidea virens</name>
    <name type="common">Rice false smut fungus</name>
    <name type="synonym">Villosiclava virens</name>
    <dbReference type="NCBI Taxonomy" id="1159556"/>
    <lineage>
        <taxon>Eukaryota</taxon>
        <taxon>Fungi</taxon>
        <taxon>Dikarya</taxon>
        <taxon>Ascomycota</taxon>
        <taxon>Pezizomycotina</taxon>
        <taxon>Sordariomycetes</taxon>
        <taxon>Hypocreomycetidae</taxon>
        <taxon>Hypocreales</taxon>
        <taxon>Clavicipitaceae</taxon>
        <taxon>Ustilaginoidea</taxon>
    </lineage>
</organism>
<feature type="active site" evidence="11">
    <location>
        <position position="433"/>
    </location>
</feature>
<evidence type="ECO:0000256" key="10">
    <source>
        <dbReference type="ARBA" id="ARBA00023145"/>
    </source>
</evidence>
<evidence type="ECO:0000256" key="5">
    <source>
        <dbReference type="ARBA" id="ARBA00022723"/>
    </source>
</evidence>
<dbReference type="GO" id="GO:0008270">
    <property type="term" value="F:zinc ion binding"/>
    <property type="evidence" value="ECO:0007669"/>
    <property type="project" value="InterPro"/>
</dbReference>
<dbReference type="Proteomes" id="UP000027002">
    <property type="component" value="Chromosome 4"/>
</dbReference>
<keyword evidence="8 12" id="KW-0862">Zinc</keyword>
<accession>A0A8E5HU31</accession>
<dbReference type="SUPFAM" id="SSF55486">
    <property type="entry name" value="Metalloproteases ('zincins'), catalytic domain"/>
    <property type="match status" value="1"/>
</dbReference>
<dbReference type="KEGG" id="uvi:66066571"/>
<feature type="domain" description="FTP" evidence="14">
    <location>
        <begin position="84"/>
        <end position="133"/>
    </location>
</feature>
<name>A0A8E5HU31_USTVR</name>
<dbReference type="OrthoDB" id="3227768at2759"/>
<feature type="chain" id="PRO_5034995247" description="Extracellular metalloproteinase" evidence="13">
    <location>
        <begin position="20"/>
        <end position="640"/>
    </location>
</feature>
<gene>
    <name evidence="15" type="ORF">UV8b_05794</name>
</gene>
<dbReference type="Pfam" id="PF02128">
    <property type="entry name" value="Peptidase_M36"/>
    <property type="match status" value="1"/>
</dbReference>
<dbReference type="GO" id="GO:0004222">
    <property type="term" value="F:metalloendopeptidase activity"/>
    <property type="evidence" value="ECO:0007669"/>
    <property type="project" value="InterPro"/>
</dbReference>
<feature type="binding site" evidence="12">
    <location>
        <position position="432"/>
    </location>
    <ligand>
        <name>Zn(2+)</name>
        <dbReference type="ChEBI" id="CHEBI:29105"/>
        <note>catalytic</note>
    </ligand>
</feature>
<evidence type="ECO:0000256" key="9">
    <source>
        <dbReference type="ARBA" id="ARBA00023049"/>
    </source>
</evidence>
<evidence type="ECO:0000256" key="8">
    <source>
        <dbReference type="ARBA" id="ARBA00022833"/>
    </source>
</evidence>
<reference evidence="15" key="1">
    <citation type="submission" date="2020-03" db="EMBL/GenBank/DDBJ databases">
        <title>A mixture of massive structural variations and highly conserved coding sequences in Ustilaginoidea virens genome.</title>
        <authorList>
            <person name="Zhang K."/>
            <person name="Zhao Z."/>
            <person name="Zhang Z."/>
            <person name="Li Y."/>
            <person name="Hsiang T."/>
            <person name="Sun W."/>
        </authorList>
    </citation>
    <scope>NUCLEOTIDE SEQUENCE</scope>
    <source>
        <strain evidence="15">UV-8b</strain>
    </source>
</reference>
<dbReference type="PRINTS" id="PR00999">
    <property type="entry name" value="FUNGALYSIN"/>
</dbReference>
<evidence type="ECO:0000256" key="3">
    <source>
        <dbReference type="ARBA" id="ARBA00022525"/>
    </source>
</evidence>
<dbReference type="GO" id="GO:0005576">
    <property type="term" value="C:extracellular region"/>
    <property type="evidence" value="ECO:0007669"/>
    <property type="project" value="UniProtKB-SubCell"/>
</dbReference>
<dbReference type="PANTHER" id="PTHR33478">
    <property type="entry name" value="EXTRACELLULAR METALLOPROTEINASE MEP"/>
    <property type="match status" value="1"/>
</dbReference>
<comment type="similarity">
    <text evidence="2 13">Belongs to the peptidase M36 family.</text>
</comment>
<evidence type="ECO:0000256" key="1">
    <source>
        <dbReference type="ARBA" id="ARBA00004613"/>
    </source>
</evidence>
<keyword evidence="16" id="KW-1185">Reference proteome</keyword>
<dbReference type="AlphaFoldDB" id="A0A8E5HU31"/>
<dbReference type="EC" id="3.4.24.-" evidence="13"/>
<keyword evidence="6 13" id="KW-0732">Signal</keyword>
<sequence>MLNHLLLVGLGVLAANARAHPHTGLADLARSSRKTSLGRFRMPESGVYVPAAKVQADEPVMSIATGASYVATAEELLKSKAPGAEYRVVNDHYVGSDGIAHVYFKQTLHGLDIDNADANIGRDGKVFSYGSSFFSGDKPADSPLVKPEHSHPVAALNAAVKALHLAISTGNVEAQPKGAGNSQHFVLAGTSGAVSHPEAKLVYLRRRDGGLALCWRVETDVLDDWLLTYVDAYQPDKIHGVVNYVSELTTFQVYPWAVNDPTLGSRKILPDPWNAASSPFTWLGDGQHNYTTTRGNNAIAQDNPDGGDGYLSNHRPSSPGGRFEYAFSPAQSSPPSYRDASITQLFYTANKYHDLLYVLGFDEKAGNFQQNNNGKGGIGGDFVILNAQDGSGLNNANFATPPDGGNGRMRMYMWTTASPQRDGCFDANVILHEYTHGLSTRLTGGPTNTGCLDGLESGGMGEGWSDFMALAVHLKSSDTRSKDYGVGPWVANRPNGIRQYPYSTSKTTNPMTYGTVNTQDEVHAIGTVWCTVLYEAIWNLIDKHGITGSDWPVFDSAGVPKDGRYLAMKLVMGGMALQPCNPNMVSARDAILDADRALTDGDNECELWKAFAKRGLGRNARYEESHRTEDFGVPEGVCSS</sequence>
<evidence type="ECO:0000256" key="6">
    <source>
        <dbReference type="ARBA" id="ARBA00022729"/>
    </source>
</evidence>
<dbReference type="Gene3D" id="3.10.170.10">
    <property type="match status" value="1"/>
</dbReference>
<feature type="binding site" evidence="12">
    <location>
        <position position="247"/>
    </location>
    <ligand>
        <name>Zn(2+)</name>
        <dbReference type="ChEBI" id="CHEBI:29105"/>
        <note>catalytic</note>
    </ligand>
</feature>
<feature type="binding site" evidence="12">
    <location>
        <position position="462"/>
    </location>
    <ligand>
        <name>Zn(2+)</name>
        <dbReference type="ChEBI" id="CHEBI:29105"/>
        <note>catalytic</note>
    </ligand>
</feature>
<dbReference type="InterPro" id="IPR001842">
    <property type="entry name" value="Peptidase_M36"/>
</dbReference>
<evidence type="ECO:0000256" key="12">
    <source>
        <dbReference type="PIRSR" id="PIRSR601842-2"/>
    </source>
</evidence>
<evidence type="ECO:0000256" key="11">
    <source>
        <dbReference type="PIRSR" id="PIRSR601842-1"/>
    </source>
</evidence>
<dbReference type="InterPro" id="IPR027268">
    <property type="entry name" value="Peptidase_M4/M1_CTD_sf"/>
</dbReference>
<dbReference type="RefSeq" id="XP_042999224.1">
    <property type="nucleotide sequence ID" value="XM_043143291.1"/>
</dbReference>
<dbReference type="GeneID" id="66066571"/>
<evidence type="ECO:0000313" key="16">
    <source>
        <dbReference type="Proteomes" id="UP000027002"/>
    </source>
</evidence>
<feature type="binding site" evidence="12">
    <location>
        <position position="436"/>
    </location>
    <ligand>
        <name>Zn(2+)</name>
        <dbReference type="ChEBI" id="CHEBI:29105"/>
        <note>catalytic</note>
    </ligand>
</feature>
<evidence type="ECO:0000256" key="13">
    <source>
        <dbReference type="RuleBase" id="RU364017"/>
    </source>
</evidence>
<dbReference type="Gene3D" id="1.10.390.10">
    <property type="entry name" value="Neutral Protease Domain 2"/>
    <property type="match status" value="1"/>
</dbReference>
<dbReference type="CDD" id="cd09596">
    <property type="entry name" value="M36"/>
    <property type="match status" value="1"/>
</dbReference>
<dbReference type="EMBL" id="CP072756">
    <property type="protein sequence ID" value="QUC21551.1"/>
    <property type="molecule type" value="Genomic_DNA"/>
</dbReference>